<evidence type="ECO:0000256" key="5">
    <source>
        <dbReference type="SAM" id="MobiDB-lite"/>
    </source>
</evidence>
<name>A0A1A9HVC1_9CHLA</name>
<dbReference type="EMBL" id="CP014639">
    <property type="protein sequence ID" value="ANH78351.1"/>
    <property type="molecule type" value="Genomic_DNA"/>
</dbReference>
<accession>A0A1A9HVC1</accession>
<evidence type="ECO:0000256" key="6">
    <source>
        <dbReference type="SAM" id="Phobius"/>
    </source>
</evidence>
<dbReference type="AlphaFoldDB" id="A0A1A9HVC1"/>
<evidence type="ECO:0000313" key="7">
    <source>
        <dbReference type="EMBL" id="ANH78351.1"/>
    </source>
</evidence>
<feature type="region of interest" description="Disordered" evidence="5">
    <location>
        <begin position="153"/>
        <end position="194"/>
    </location>
</feature>
<proteinExistence type="predicted"/>
<dbReference type="KEGG" id="csaz:Cs308_0180"/>
<dbReference type="PATRIC" id="fig|1806891.3.peg.174"/>
<evidence type="ECO:0000256" key="2">
    <source>
        <dbReference type="ARBA" id="ARBA00022692"/>
    </source>
</evidence>
<keyword evidence="4 6" id="KW-0472">Membrane</keyword>
<dbReference type="OrthoDB" id="18131at2"/>
<dbReference type="Proteomes" id="UP000078162">
    <property type="component" value="Chromosome"/>
</dbReference>
<gene>
    <name evidence="7" type="ORF">Cs308_0180</name>
</gene>
<evidence type="ECO:0000256" key="4">
    <source>
        <dbReference type="ARBA" id="ARBA00023136"/>
    </source>
</evidence>
<organism evidence="7 8">
    <name type="scientific">Candidatus Chlamydia sanziniae</name>
    <dbReference type="NCBI Taxonomy" id="1806891"/>
    <lineage>
        <taxon>Bacteria</taxon>
        <taxon>Pseudomonadati</taxon>
        <taxon>Chlamydiota</taxon>
        <taxon>Chlamydiia</taxon>
        <taxon>Chlamydiales</taxon>
        <taxon>Chlamydiaceae</taxon>
        <taxon>Chlamydia/Chlamydophila group</taxon>
        <taxon>Chlamydia</taxon>
    </lineage>
</organism>
<keyword evidence="8" id="KW-1185">Reference proteome</keyword>
<evidence type="ECO:0000256" key="1">
    <source>
        <dbReference type="ARBA" id="ARBA00004141"/>
    </source>
</evidence>
<dbReference type="STRING" id="1806891.Cs308_0180"/>
<evidence type="ECO:0000256" key="3">
    <source>
        <dbReference type="ARBA" id="ARBA00022989"/>
    </source>
</evidence>
<comment type="subcellular location">
    <subcellularLocation>
        <location evidence="1">Membrane</location>
        <topology evidence="1">Multi-pass membrane protein</topology>
    </subcellularLocation>
</comment>
<reference evidence="7 8" key="1">
    <citation type="submission" date="2016-03" db="EMBL/GenBank/DDBJ databases">
        <title>Culture-independent genomics supports pathogen discovery for uncultivable bacteria within the genus Chlamydia.</title>
        <authorList>
            <person name="Taylor-Brown A."/>
            <person name="Bachmann N.L."/>
            <person name="Borel N."/>
            <person name="Polkinghorne A."/>
        </authorList>
    </citation>
    <scope>NUCLEOTIDE SEQUENCE [LARGE SCALE GENOMIC DNA]</scope>
    <source>
        <strain evidence="7 8">2742-308</strain>
    </source>
</reference>
<keyword evidence="2 6" id="KW-0812">Transmembrane</keyword>
<keyword evidence="3 6" id="KW-1133">Transmembrane helix</keyword>
<feature type="transmembrane region" description="Helical" evidence="6">
    <location>
        <begin position="66"/>
        <end position="87"/>
    </location>
</feature>
<evidence type="ECO:0000313" key="8">
    <source>
        <dbReference type="Proteomes" id="UP000078162"/>
    </source>
</evidence>
<protein>
    <submittedName>
        <fullName evidence="7">Sulfur-rich protein</fullName>
    </submittedName>
</protein>
<feature type="transmembrane region" description="Helical" evidence="6">
    <location>
        <begin position="93"/>
        <end position="115"/>
    </location>
</feature>
<dbReference type="Pfam" id="PF05745">
    <property type="entry name" value="CRPA"/>
    <property type="match status" value="1"/>
</dbReference>
<feature type="compositionally biased region" description="Polar residues" evidence="5">
    <location>
        <begin position="166"/>
        <end position="194"/>
    </location>
</feature>
<dbReference type="GO" id="GO:0019867">
    <property type="term" value="C:outer membrane"/>
    <property type="evidence" value="ECO:0007669"/>
    <property type="project" value="InterPro"/>
</dbReference>
<dbReference type="InterPro" id="IPR008436">
    <property type="entry name" value="SRP-like"/>
</dbReference>
<sequence>MATDILSRGNTELGSSRVEPIIPASSSSAKLQAQARIANIALGWIRVKIVQPIRTSKYAQSRVCQITMLVLGVLLILIGLGLLFLFHSQLGVHALWLVVPAIVGLIKLLVTSLLFDEACSPQKLLLFQNWMAILEDQFDDGILNSSTRLFSSSSSNQEHKVDNQESKTGNQESKTGEESTIINKESILGSNVRT</sequence>
<dbReference type="RefSeq" id="WP_066481458.1">
    <property type="nucleotide sequence ID" value="NZ_CP014639.1"/>
</dbReference>